<comment type="caution">
    <text evidence="1">The sequence shown here is derived from an EMBL/GenBank/DDBJ whole genome shotgun (WGS) entry which is preliminary data.</text>
</comment>
<evidence type="ECO:0000313" key="1">
    <source>
        <dbReference type="EMBL" id="KAH3684276.1"/>
    </source>
</evidence>
<reference evidence="1" key="1">
    <citation type="journal article" date="2021" name="Open Biol.">
        <title>Shared evolutionary footprints suggest mitochondrial oxidative damage underlies multiple complex I losses in fungi.</title>
        <authorList>
            <person name="Schikora-Tamarit M.A."/>
            <person name="Marcet-Houben M."/>
            <person name="Nosek J."/>
            <person name="Gabaldon T."/>
        </authorList>
    </citation>
    <scope>NUCLEOTIDE SEQUENCE</scope>
    <source>
        <strain evidence="1">CBS2887</strain>
    </source>
</reference>
<accession>A0A9P8TMZ9</accession>
<name>A0A9P8TMZ9_WICPI</name>
<dbReference type="EMBL" id="JAEUBG010002638">
    <property type="protein sequence ID" value="KAH3684276.1"/>
    <property type="molecule type" value="Genomic_DNA"/>
</dbReference>
<proteinExistence type="predicted"/>
<evidence type="ECO:0000313" key="2">
    <source>
        <dbReference type="Proteomes" id="UP000774326"/>
    </source>
</evidence>
<keyword evidence="2" id="KW-1185">Reference proteome</keyword>
<gene>
    <name evidence="1" type="ORF">WICPIJ_004751</name>
</gene>
<organism evidence="1 2">
    <name type="scientific">Wickerhamomyces pijperi</name>
    <name type="common">Yeast</name>
    <name type="synonym">Pichia pijperi</name>
    <dbReference type="NCBI Taxonomy" id="599730"/>
    <lineage>
        <taxon>Eukaryota</taxon>
        <taxon>Fungi</taxon>
        <taxon>Dikarya</taxon>
        <taxon>Ascomycota</taxon>
        <taxon>Saccharomycotina</taxon>
        <taxon>Saccharomycetes</taxon>
        <taxon>Phaffomycetales</taxon>
        <taxon>Wickerhamomycetaceae</taxon>
        <taxon>Wickerhamomyces</taxon>
    </lineage>
</organism>
<dbReference type="AlphaFoldDB" id="A0A9P8TMZ9"/>
<reference evidence="1" key="2">
    <citation type="submission" date="2021-01" db="EMBL/GenBank/DDBJ databases">
        <authorList>
            <person name="Schikora-Tamarit M.A."/>
        </authorList>
    </citation>
    <scope>NUCLEOTIDE SEQUENCE</scope>
    <source>
        <strain evidence="1">CBS2887</strain>
    </source>
</reference>
<protein>
    <submittedName>
        <fullName evidence="1">Uncharacterized protein</fullName>
    </submittedName>
</protein>
<sequence>MYLDTQPYQASVEQAVANVGHSFGFGGTVRTSGFFERFKRSSVILRYGADCLRPRDLMKYVAFSFVIASRLNASGCLTEYGFAISEILPRLETNSSAAFLVILALGLGTDRII</sequence>
<dbReference type="Proteomes" id="UP000774326">
    <property type="component" value="Unassembled WGS sequence"/>
</dbReference>